<dbReference type="Pfam" id="PF00535">
    <property type="entry name" value="Glycos_transf_2"/>
    <property type="match status" value="1"/>
</dbReference>
<reference evidence="2" key="1">
    <citation type="journal article" date="2014" name="Front. Microbiol.">
        <title>High frequency of phylogenetically diverse reductive dehalogenase-homologous genes in deep subseafloor sedimentary metagenomes.</title>
        <authorList>
            <person name="Kawai M."/>
            <person name="Futagami T."/>
            <person name="Toyoda A."/>
            <person name="Takaki Y."/>
            <person name="Nishi S."/>
            <person name="Hori S."/>
            <person name="Arai W."/>
            <person name="Tsubouchi T."/>
            <person name="Morono Y."/>
            <person name="Uchiyama I."/>
            <person name="Ito T."/>
            <person name="Fujiyama A."/>
            <person name="Inagaki F."/>
            <person name="Takami H."/>
        </authorList>
    </citation>
    <scope>NUCLEOTIDE SEQUENCE</scope>
    <source>
        <strain evidence="2">Expedition CK06-06</strain>
    </source>
</reference>
<evidence type="ECO:0000313" key="2">
    <source>
        <dbReference type="EMBL" id="GAG88618.1"/>
    </source>
</evidence>
<dbReference type="SUPFAM" id="SSF53448">
    <property type="entry name" value="Nucleotide-diphospho-sugar transferases"/>
    <property type="match status" value="1"/>
</dbReference>
<dbReference type="InterPro" id="IPR001173">
    <property type="entry name" value="Glyco_trans_2-like"/>
</dbReference>
<evidence type="ECO:0000259" key="1">
    <source>
        <dbReference type="Pfam" id="PF00535"/>
    </source>
</evidence>
<feature type="domain" description="Glycosyltransferase 2-like" evidence="1">
    <location>
        <begin position="43"/>
        <end position="98"/>
    </location>
</feature>
<organism evidence="2">
    <name type="scientific">marine sediment metagenome</name>
    <dbReference type="NCBI Taxonomy" id="412755"/>
    <lineage>
        <taxon>unclassified sequences</taxon>
        <taxon>metagenomes</taxon>
        <taxon>ecological metagenomes</taxon>
    </lineage>
</organism>
<accession>X1BWQ3</accession>
<dbReference type="Gene3D" id="3.90.550.10">
    <property type="entry name" value="Spore Coat Polysaccharide Biosynthesis Protein SpsA, Chain A"/>
    <property type="match status" value="1"/>
</dbReference>
<proteinExistence type="predicted"/>
<gene>
    <name evidence="2" type="ORF">S01H4_26954</name>
</gene>
<comment type="caution">
    <text evidence="2">The sequence shown here is derived from an EMBL/GenBank/DDBJ whole genome shotgun (WGS) entry which is preliminary data.</text>
</comment>
<name>X1BWQ3_9ZZZZ</name>
<dbReference type="AlphaFoldDB" id="X1BWQ3"/>
<dbReference type="InterPro" id="IPR029044">
    <property type="entry name" value="Nucleotide-diphossugar_trans"/>
</dbReference>
<dbReference type="EMBL" id="BART01013077">
    <property type="protein sequence ID" value="GAG88618.1"/>
    <property type="molecule type" value="Genomic_DNA"/>
</dbReference>
<sequence>MNKINIIIPTVKPEEEVAKLITEIKNTVYYPIDLIVISGVRSVAINRNMGLEKSENDFIFMCDDDTEGFPKNWDKGLLDVLKQTGATIVGARLLNPDGKIQPVNYGNYDLSKDFVETITMITTCCVFRNTKLRFDENFIGWGWEDTDFIICFLVAMSK</sequence>
<protein>
    <recommendedName>
        <fullName evidence="1">Glycosyltransferase 2-like domain-containing protein</fullName>
    </recommendedName>
</protein>